<dbReference type="EMBL" id="CP035945">
    <property type="protein sequence ID" value="QBE98789.1"/>
    <property type="molecule type" value="Genomic_DNA"/>
</dbReference>
<gene>
    <name evidence="1" type="ORF">PMF13cell1_04355</name>
</gene>
<protein>
    <submittedName>
        <fullName evidence="1">Uncharacterized protein</fullName>
    </submittedName>
</protein>
<dbReference type="AlphaFoldDB" id="A0A4P6M299"/>
<evidence type="ECO:0000313" key="1">
    <source>
        <dbReference type="EMBL" id="QBE98789.1"/>
    </source>
</evidence>
<reference evidence="1 2" key="1">
    <citation type="submission" date="2019-01" db="EMBL/GenBank/DDBJ databases">
        <title>PMF-metabolizing Aryl O-demethylase.</title>
        <authorList>
            <person name="Kim M."/>
        </authorList>
    </citation>
    <scope>NUCLEOTIDE SEQUENCE [LARGE SCALE GENOMIC DNA]</scope>
    <source>
        <strain evidence="1 2">PMF1</strain>
    </source>
</reference>
<proteinExistence type="predicted"/>
<name>A0A4P6M299_9FIRM</name>
<dbReference type="Proteomes" id="UP000289794">
    <property type="component" value="Chromosome"/>
</dbReference>
<dbReference type="KEGG" id="bpro:PMF13cell1_04355"/>
<accession>A0A4P6M299</accession>
<sequence length="88" mass="10133">MVYHIGNGKENIKYLKNEGTVKLLGCTVPSLYFWQAFIYVNRILPLFRKAFTHFSGKSLSGKHKNMGIVKSCKHVIGFFLILQNDRRA</sequence>
<organism evidence="1 2">
    <name type="scientific">Blautia producta</name>
    <dbReference type="NCBI Taxonomy" id="33035"/>
    <lineage>
        <taxon>Bacteria</taxon>
        <taxon>Bacillati</taxon>
        <taxon>Bacillota</taxon>
        <taxon>Clostridia</taxon>
        <taxon>Lachnospirales</taxon>
        <taxon>Lachnospiraceae</taxon>
        <taxon>Blautia</taxon>
    </lineage>
</organism>
<evidence type="ECO:0000313" key="2">
    <source>
        <dbReference type="Proteomes" id="UP000289794"/>
    </source>
</evidence>